<sequence>MTHTTSSVRPLLSSVYAQMPGCNFYHQCVCTHLNGGRGLARGALQTSEKTIQEQKSCSQYVVDDFNAAVGTNCSGDGGTDLMALVTKLKTENLFEHFVCVLPCPWKFHI</sequence>
<dbReference type="Proteomes" id="UP000025227">
    <property type="component" value="Unplaced"/>
</dbReference>
<proteinExistence type="predicted"/>
<reference evidence="2" key="1">
    <citation type="submission" date="2020-12" db="UniProtKB">
        <authorList>
            <consortium name="WormBaseParasite"/>
        </authorList>
    </citation>
    <scope>IDENTIFICATION</scope>
    <source>
        <strain evidence="2">MHco3</strain>
    </source>
</reference>
<keyword evidence="1" id="KW-1185">Reference proteome</keyword>
<organism evidence="1 2">
    <name type="scientific">Haemonchus contortus</name>
    <name type="common">Barber pole worm</name>
    <dbReference type="NCBI Taxonomy" id="6289"/>
    <lineage>
        <taxon>Eukaryota</taxon>
        <taxon>Metazoa</taxon>
        <taxon>Ecdysozoa</taxon>
        <taxon>Nematoda</taxon>
        <taxon>Chromadorea</taxon>
        <taxon>Rhabditida</taxon>
        <taxon>Rhabditina</taxon>
        <taxon>Rhabditomorpha</taxon>
        <taxon>Strongyloidea</taxon>
        <taxon>Trichostrongylidae</taxon>
        <taxon>Haemonchus</taxon>
    </lineage>
</organism>
<dbReference type="AlphaFoldDB" id="A0A7I5E7S4"/>
<evidence type="ECO:0000313" key="2">
    <source>
        <dbReference type="WBParaSite" id="HCON_00053700-00001"/>
    </source>
</evidence>
<protein>
    <submittedName>
        <fullName evidence="2">Endo/exonuclease/phosphatase domain-containing protein</fullName>
    </submittedName>
</protein>
<accession>A0A7I5E7S4</accession>
<dbReference type="WBParaSite" id="HCON_00053700-00001">
    <property type="protein sequence ID" value="HCON_00053700-00001"/>
    <property type="gene ID" value="HCON_00053700"/>
</dbReference>
<evidence type="ECO:0000313" key="1">
    <source>
        <dbReference type="Proteomes" id="UP000025227"/>
    </source>
</evidence>
<name>A0A7I5E7S4_HAECO</name>